<dbReference type="GO" id="GO:0006313">
    <property type="term" value="P:DNA transposition"/>
    <property type="evidence" value="ECO:0007669"/>
    <property type="project" value="InterPro"/>
</dbReference>
<dbReference type="EMBL" id="AUZY01006290">
    <property type="protein sequence ID" value="EQD54818.1"/>
    <property type="molecule type" value="Genomic_DNA"/>
</dbReference>
<evidence type="ECO:0000256" key="1">
    <source>
        <dbReference type="SAM" id="MobiDB-lite"/>
    </source>
</evidence>
<protein>
    <submittedName>
        <fullName evidence="3">Transposase IS4 family protein</fullName>
    </submittedName>
</protein>
<dbReference type="NCBIfam" id="NF033559">
    <property type="entry name" value="transpos_IS1634"/>
    <property type="match status" value="1"/>
</dbReference>
<reference evidence="3" key="2">
    <citation type="journal article" date="2014" name="ISME J.">
        <title>Microbial stratification in low pH oxic and suboxic macroscopic growths along an acid mine drainage.</title>
        <authorList>
            <person name="Mendez-Garcia C."/>
            <person name="Mesa V."/>
            <person name="Sprenger R.R."/>
            <person name="Richter M."/>
            <person name="Diez M.S."/>
            <person name="Solano J."/>
            <person name="Bargiela R."/>
            <person name="Golyshina O.V."/>
            <person name="Manteca A."/>
            <person name="Ramos J.L."/>
            <person name="Gallego J.R."/>
            <person name="Llorente I."/>
            <person name="Martins Dos Santos V.A."/>
            <person name="Jensen O.N."/>
            <person name="Pelaez A.I."/>
            <person name="Sanchez J."/>
            <person name="Ferrer M."/>
        </authorList>
    </citation>
    <scope>NUCLEOTIDE SEQUENCE</scope>
</reference>
<feature type="compositionally biased region" description="Acidic residues" evidence="1">
    <location>
        <begin position="207"/>
        <end position="225"/>
    </location>
</feature>
<dbReference type="AlphaFoldDB" id="T1ADW1"/>
<accession>T1ADW1</accession>
<gene>
    <name evidence="3" type="ORF">B1B_09493</name>
</gene>
<dbReference type="SUPFAM" id="SSF53098">
    <property type="entry name" value="Ribonuclease H-like"/>
    <property type="match status" value="1"/>
</dbReference>
<feature type="domain" description="Transposase IS4-like" evidence="2">
    <location>
        <begin position="261"/>
        <end position="507"/>
    </location>
</feature>
<dbReference type="PANTHER" id="PTHR34614">
    <property type="match status" value="1"/>
</dbReference>
<evidence type="ECO:0000259" key="2">
    <source>
        <dbReference type="Pfam" id="PF01609"/>
    </source>
</evidence>
<evidence type="ECO:0000313" key="3">
    <source>
        <dbReference type="EMBL" id="EQD54818.1"/>
    </source>
</evidence>
<feature type="region of interest" description="Disordered" evidence="1">
    <location>
        <begin position="207"/>
        <end position="247"/>
    </location>
</feature>
<dbReference type="Pfam" id="PF01609">
    <property type="entry name" value="DDE_Tnp_1"/>
    <property type="match status" value="1"/>
</dbReference>
<organism evidence="3">
    <name type="scientific">mine drainage metagenome</name>
    <dbReference type="NCBI Taxonomy" id="410659"/>
    <lineage>
        <taxon>unclassified sequences</taxon>
        <taxon>metagenomes</taxon>
        <taxon>ecological metagenomes</taxon>
    </lineage>
</organism>
<reference evidence="3" key="1">
    <citation type="submission" date="2013-08" db="EMBL/GenBank/DDBJ databases">
        <authorList>
            <person name="Mendez C."/>
            <person name="Richter M."/>
            <person name="Ferrer M."/>
            <person name="Sanchez J."/>
        </authorList>
    </citation>
    <scope>NUCLEOTIDE SEQUENCE</scope>
</reference>
<dbReference type="InterPro" id="IPR047654">
    <property type="entry name" value="IS1634_transpos"/>
</dbReference>
<sequence length="586" mass="65570">MYLRETKRRNADGTTVSYLALAYNERDPATGMPKAHIVHNFGRADLVDQEALSRLVRSISRFLDPADAITASASGQVAVLDSRPMGSAWLAGQLWERLGIAGAIAKVAAERRIDAGLVERVIFSMVANRLSVKPLSKLAGCTWVRRRAFIDGLTDVSDDACYRAMDVLIGGIAELQKTVFFSVANLLNLEVDLLFFDTTSTYWETDRLDEELEPDADDKDDDDDEGPPHAALHERGTRAYNSASKDHRPDLPQVVLGMAVTRQGIPVRVWTFGGAESDQVIIKKVKDDLGSWNLSRVIWVLDRGFTSAENRRYLQRGGGHYIVGEKLRGDSSEAALALSRPGRYHVVEGNLRVKEVRVDDGTMRDRFVICHNPERALRDAAIRGEILAHLKDKIASCDAMSATKRAEYYGALSTKPTYKRFLRRTAAGKLRIDRAAVAREAKLDGKFLLRTSDESLSAEDIALGYKALYEAERGWRDTKSTIDLRPVYHHREDRIRAHVQLCWLALLVLRVAEVEVGDTWRNIRNELDRIHLVTFASSQGTVSQRSELTPRQREILSALKLAEPPRFYDFTPAPEPPGELEAPVVL</sequence>
<dbReference type="InterPro" id="IPR002559">
    <property type="entry name" value="Transposase_11"/>
</dbReference>
<dbReference type="GO" id="GO:0003677">
    <property type="term" value="F:DNA binding"/>
    <property type="evidence" value="ECO:0007669"/>
    <property type="project" value="InterPro"/>
</dbReference>
<name>T1ADW1_9ZZZZ</name>
<comment type="caution">
    <text evidence="3">The sequence shown here is derived from an EMBL/GenBank/DDBJ whole genome shotgun (WGS) entry which is preliminary data.</text>
</comment>
<dbReference type="PANTHER" id="PTHR34614:SF2">
    <property type="entry name" value="TRANSPOSASE IS4-LIKE DOMAIN-CONTAINING PROTEIN"/>
    <property type="match status" value="1"/>
</dbReference>
<dbReference type="InterPro" id="IPR012337">
    <property type="entry name" value="RNaseH-like_sf"/>
</dbReference>
<proteinExistence type="predicted"/>
<dbReference type="GO" id="GO:0004803">
    <property type="term" value="F:transposase activity"/>
    <property type="evidence" value="ECO:0007669"/>
    <property type="project" value="InterPro"/>
</dbReference>